<dbReference type="OrthoDB" id="10424449at2759"/>
<organism evidence="1 2">
    <name type="scientific">Elsinoe batatas</name>
    <dbReference type="NCBI Taxonomy" id="2601811"/>
    <lineage>
        <taxon>Eukaryota</taxon>
        <taxon>Fungi</taxon>
        <taxon>Dikarya</taxon>
        <taxon>Ascomycota</taxon>
        <taxon>Pezizomycotina</taxon>
        <taxon>Dothideomycetes</taxon>
        <taxon>Dothideomycetidae</taxon>
        <taxon>Myriangiales</taxon>
        <taxon>Elsinoaceae</taxon>
        <taxon>Elsinoe</taxon>
    </lineage>
</organism>
<comment type="caution">
    <text evidence="1">The sequence shown here is derived from an EMBL/GenBank/DDBJ whole genome shotgun (WGS) entry which is preliminary data.</text>
</comment>
<accession>A0A8K0L7A0</accession>
<dbReference type="AlphaFoldDB" id="A0A8K0L7A0"/>
<gene>
    <name evidence="1" type="ORF">KVT40_001403</name>
</gene>
<keyword evidence="2" id="KW-1185">Reference proteome</keyword>
<proteinExistence type="predicted"/>
<protein>
    <submittedName>
        <fullName evidence="1">Uncharacterized protein</fullName>
    </submittedName>
</protein>
<reference evidence="1" key="1">
    <citation type="submission" date="2021-07" db="EMBL/GenBank/DDBJ databases">
        <title>Elsinoe batatas strain:CRI-CJ2 Genome sequencing and assembly.</title>
        <authorList>
            <person name="Huang L."/>
        </authorList>
    </citation>
    <scope>NUCLEOTIDE SEQUENCE</scope>
    <source>
        <strain evidence="1">CRI-CJ2</strain>
    </source>
</reference>
<sequence length="126" mass="14389">MTAHKRPCLDHPDLFSARLSHLFLLLPSIRDTPPVLPRVRLHLSLHLRLLEIMRYLRQAMCIRHLILQYRSCLGRDEKSKMDDYPGCFAWVAGRKEEGCAAGYVLCIDGVFGIKCCGPHKLSCQIS</sequence>
<evidence type="ECO:0000313" key="2">
    <source>
        <dbReference type="Proteomes" id="UP000809789"/>
    </source>
</evidence>
<evidence type="ECO:0000313" key="1">
    <source>
        <dbReference type="EMBL" id="KAG8629784.1"/>
    </source>
</evidence>
<name>A0A8K0L7A0_9PEZI</name>
<dbReference type="Proteomes" id="UP000809789">
    <property type="component" value="Unassembled WGS sequence"/>
</dbReference>
<dbReference type="EMBL" id="JAESVG020000002">
    <property type="protein sequence ID" value="KAG8629784.1"/>
    <property type="molecule type" value="Genomic_DNA"/>
</dbReference>